<dbReference type="Pfam" id="PF01384">
    <property type="entry name" value="PHO4"/>
    <property type="match status" value="1"/>
</dbReference>
<evidence type="ECO:0000256" key="9">
    <source>
        <dbReference type="RuleBase" id="RU363058"/>
    </source>
</evidence>
<dbReference type="AlphaFoldDB" id="A0A256JLB0"/>
<dbReference type="OrthoDB" id="101311at2157"/>
<organism evidence="10 11">
    <name type="scientific">Halorubrum ezzemoulense</name>
    <name type="common">Halorubrum chaoviator</name>
    <dbReference type="NCBI Taxonomy" id="337243"/>
    <lineage>
        <taxon>Archaea</taxon>
        <taxon>Methanobacteriati</taxon>
        <taxon>Methanobacteriota</taxon>
        <taxon>Stenosarchaea group</taxon>
        <taxon>Halobacteria</taxon>
        <taxon>Halobacteriales</taxon>
        <taxon>Haloferacaceae</taxon>
        <taxon>Halorubrum</taxon>
    </lineage>
</organism>
<reference evidence="10 11" key="1">
    <citation type="journal article" date="2014" name="Front. Microbiol.">
        <title>Population and genomic analysis of the genus Halorubrum.</title>
        <authorList>
            <person name="Fullmer M.S."/>
            <person name="Soucy S.M."/>
            <person name="Swithers K.S."/>
            <person name="Makkay A.M."/>
            <person name="Wheeler R."/>
            <person name="Ventosa A."/>
            <person name="Gogarten J.P."/>
            <person name="Papke R.T."/>
        </authorList>
    </citation>
    <scope>NUCLEOTIDE SEQUENCE [LARGE SCALE GENOMIC DNA]</scope>
    <source>
        <strain evidence="10 11">G37</strain>
    </source>
</reference>
<evidence type="ECO:0000256" key="1">
    <source>
        <dbReference type="ARBA" id="ARBA00001981"/>
    </source>
</evidence>
<dbReference type="PANTHER" id="PTHR11101">
    <property type="entry name" value="PHOSPHATE TRANSPORTER"/>
    <property type="match status" value="1"/>
</dbReference>
<feature type="transmembrane region" description="Helical" evidence="9">
    <location>
        <begin position="40"/>
        <end position="58"/>
    </location>
</feature>
<protein>
    <recommendedName>
        <fullName evidence="9">Phosphate transporter</fullName>
    </recommendedName>
</protein>
<dbReference type="PANTHER" id="PTHR11101:SF80">
    <property type="entry name" value="PHOSPHATE TRANSPORTER"/>
    <property type="match status" value="1"/>
</dbReference>
<comment type="subcellular location">
    <subcellularLocation>
        <location evidence="2 9">Membrane</location>
        <topology evidence="2 9">Multi-pass membrane protein</topology>
    </subcellularLocation>
</comment>
<gene>
    <name evidence="10" type="ORF">DJ78_11495</name>
</gene>
<feature type="transmembrane region" description="Helical" evidence="9">
    <location>
        <begin position="282"/>
        <end position="302"/>
    </location>
</feature>
<evidence type="ECO:0000313" key="10">
    <source>
        <dbReference type="EMBL" id="OYR69373.1"/>
    </source>
</evidence>
<evidence type="ECO:0000256" key="3">
    <source>
        <dbReference type="ARBA" id="ARBA00009916"/>
    </source>
</evidence>
<dbReference type="InterPro" id="IPR001204">
    <property type="entry name" value="Phos_transporter"/>
</dbReference>
<accession>A0A256JLB0</accession>
<evidence type="ECO:0000313" key="11">
    <source>
        <dbReference type="Proteomes" id="UP000216758"/>
    </source>
</evidence>
<evidence type="ECO:0000256" key="7">
    <source>
        <dbReference type="ARBA" id="ARBA00022989"/>
    </source>
</evidence>
<feature type="transmembrane region" description="Helical" evidence="9">
    <location>
        <begin position="6"/>
        <end position="28"/>
    </location>
</feature>
<dbReference type="GO" id="GO:0016020">
    <property type="term" value="C:membrane"/>
    <property type="evidence" value="ECO:0007669"/>
    <property type="project" value="UniProtKB-SubCell"/>
</dbReference>
<dbReference type="EMBL" id="NHPB01000065">
    <property type="protein sequence ID" value="OYR69373.1"/>
    <property type="molecule type" value="Genomic_DNA"/>
</dbReference>
<comment type="similarity">
    <text evidence="3 9">Belongs to the inorganic phosphate transporter (PiT) (TC 2.A.20) family.</text>
</comment>
<evidence type="ECO:0000256" key="6">
    <source>
        <dbReference type="ARBA" id="ARBA00022692"/>
    </source>
</evidence>
<keyword evidence="8 9" id="KW-0472">Membrane</keyword>
<feature type="transmembrane region" description="Helical" evidence="9">
    <location>
        <begin position="258"/>
        <end position="276"/>
    </location>
</feature>
<keyword evidence="4 9" id="KW-0813">Transport</keyword>
<keyword evidence="6 9" id="KW-0812">Transmembrane</keyword>
<evidence type="ECO:0000256" key="4">
    <source>
        <dbReference type="ARBA" id="ARBA00022448"/>
    </source>
</evidence>
<sequence>MEDLLIAGVFLAAFVGINIGGSSTGVAFGPAIGANAITQVGAGVLMSISAIIGGWTIGRNVVTTVGNDIVATPVFSLSAGFIVLACIGVTLLVANVLGIPTSTSMVAVGAMVGMGIGNAGVEWGVLVRIARWWVVAPVLAFGIAAAIGRWKYDEIAAFGGISEPTTSPVTLRWTAGRPELEIAEDASSSDIWSTVLLLVIACYMGFSAGASNVANAVAPLVGSGMVSLDAAILVAVGAISFGAFTIARRTMATVGSDLTALPMTAAVVVATIGATITTGLSYLGIPASLALSTVTAIIGLGWGRAQRGKSRVAPSPPATREETVRCEKTPSYAVHPSAVTLFQGSMVARVLAVWMIAPLAAGGAALAVTISLL</sequence>
<dbReference type="GO" id="GO:0035435">
    <property type="term" value="P:phosphate ion transmembrane transport"/>
    <property type="evidence" value="ECO:0007669"/>
    <property type="project" value="TreeGrafter"/>
</dbReference>
<dbReference type="Proteomes" id="UP000216758">
    <property type="component" value="Unassembled WGS sequence"/>
</dbReference>
<feature type="transmembrane region" description="Helical" evidence="9">
    <location>
        <begin position="226"/>
        <end position="246"/>
    </location>
</feature>
<evidence type="ECO:0000256" key="5">
    <source>
        <dbReference type="ARBA" id="ARBA00022592"/>
    </source>
</evidence>
<feature type="transmembrane region" description="Helical" evidence="9">
    <location>
        <begin position="351"/>
        <end position="372"/>
    </location>
</feature>
<dbReference type="GO" id="GO:0005315">
    <property type="term" value="F:phosphate transmembrane transporter activity"/>
    <property type="evidence" value="ECO:0007669"/>
    <property type="project" value="InterPro"/>
</dbReference>
<name>A0A256JLB0_HALEZ</name>
<feature type="transmembrane region" description="Helical" evidence="9">
    <location>
        <begin position="132"/>
        <end position="150"/>
    </location>
</feature>
<dbReference type="RefSeq" id="WP_094583221.1">
    <property type="nucleotide sequence ID" value="NZ_JAQLUC010000012.1"/>
</dbReference>
<feature type="transmembrane region" description="Helical" evidence="9">
    <location>
        <begin position="106"/>
        <end position="126"/>
    </location>
</feature>
<feature type="transmembrane region" description="Helical" evidence="9">
    <location>
        <begin position="195"/>
        <end position="214"/>
    </location>
</feature>
<evidence type="ECO:0000256" key="8">
    <source>
        <dbReference type="ARBA" id="ARBA00023136"/>
    </source>
</evidence>
<evidence type="ECO:0000256" key="2">
    <source>
        <dbReference type="ARBA" id="ARBA00004141"/>
    </source>
</evidence>
<feature type="transmembrane region" description="Helical" evidence="9">
    <location>
        <begin position="70"/>
        <end position="94"/>
    </location>
</feature>
<proteinExistence type="inferred from homology"/>
<comment type="caution">
    <text evidence="10">The sequence shown here is derived from an EMBL/GenBank/DDBJ whole genome shotgun (WGS) entry which is preliminary data.</text>
</comment>
<keyword evidence="7 9" id="KW-1133">Transmembrane helix</keyword>
<keyword evidence="5 9" id="KW-0592">Phosphate transport</keyword>
<comment type="function">
    <text evidence="1">Potential transporter for phosphate.</text>
</comment>